<evidence type="ECO:0000256" key="1">
    <source>
        <dbReference type="ARBA" id="ARBA00004141"/>
    </source>
</evidence>
<dbReference type="PANTHER" id="PTHR33048:SF93">
    <property type="entry name" value="INTEGRAL MEMBRANE PROTEIN"/>
    <property type="match status" value="1"/>
</dbReference>
<evidence type="ECO:0000313" key="9">
    <source>
        <dbReference type="EMBL" id="EAQ85328.1"/>
    </source>
</evidence>
<dbReference type="EMBL" id="CH408034">
    <property type="protein sequence ID" value="EAQ85328.1"/>
    <property type="molecule type" value="Genomic_DNA"/>
</dbReference>
<feature type="transmembrane region" description="Helical" evidence="7">
    <location>
        <begin position="244"/>
        <end position="264"/>
    </location>
</feature>
<comment type="subcellular location">
    <subcellularLocation>
        <location evidence="1">Membrane</location>
        <topology evidence="1">Multi-pass membrane protein</topology>
    </subcellularLocation>
</comment>
<evidence type="ECO:0000256" key="2">
    <source>
        <dbReference type="ARBA" id="ARBA00022692"/>
    </source>
</evidence>
<comment type="similarity">
    <text evidence="5">Belongs to the SAT4 family.</text>
</comment>
<dbReference type="Proteomes" id="UP000001056">
    <property type="component" value="Unassembled WGS sequence"/>
</dbReference>
<feature type="transmembrane region" description="Helical" evidence="7">
    <location>
        <begin position="173"/>
        <end position="194"/>
    </location>
</feature>
<feature type="domain" description="Rhodopsin" evidence="8">
    <location>
        <begin position="31"/>
        <end position="270"/>
    </location>
</feature>
<feature type="transmembrane region" description="Helical" evidence="7">
    <location>
        <begin position="125"/>
        <end position="148"/>
    </location>
</feature>
<evidence type="ECO:0000256" key="4">
    <source>
        <dbReference type="ARBA" id="ARBA00023136"/>
    </source>
</evidence>
<feature type="transmembrane region" description="Helical" evidence="7">
    <location>
        <begin position="12"/>
        <end position="31"/>
    </location>
</feature>
<evidence type="ECO:0000259" key="8">
    <source>
        <dbReference type="Pfam" id="PF20684"/>
    </source>
</evidence>
<evidence type="ECO:0000313" key="10">
    <source>
        <dbReference type="Proteomes" id="UP000001056"/>
    </source>
</evidence>
<feature type="transmembrane region" description="Helical" evidence="7">
    <location>
        <begin position="51"/>
        <end position="72"/>
    </location>
</feature>
<protein>
    <recommendedName>
        <fullName evidence="8">Rhodopsin domain-containing protein</fullName>
    </recommendedName>
</protein>
<dbReference type="PANTHER" id="PTHR33048">
    <property type="entry name" value="PTH11-LIKE INTEGRAL MEMBRANE PROTEIN (AFU_ORTHOLOGUE AFUA_5G11245)"/>
    <property type="match status" value="1"/>
</dbReference>
<proteinExistence type="inferred from homology"/>
<accession>Q2GRR2</accession>
<organism evidence="9 10">
    <name type="scientific">Chaetomium globosum (strain ATCC 6205 / CBS 148.51 / DSM 1962 / NBRC 6347 / NRRL 1970)</name>
    <name type="common">Soil fungus</name>
    <dbReference type="NCBI Taxonomy" id="306901"/>
    <lineage>
        <taxon>Eukaryota</taxon>
        <taxon>Fungi</taxon>
        <taxon>Dikarya</taxon>
        <taxon>Ascomycota</taxon>
        <taxon>Pezizomycotina</taxon>
        <taxon>Sordariomycetes</taxon>
        <taxon>Sordariomycetidae</taxon>
        <taxon>Sordariales</taxon>
        <taxon>Chaetomiaceae</taxon>
        <taxon>Chaetomium</taxon>
    </lineage>
</organism>
<dbReference type="InterPro" id="IPR052337">
    <property type="entry name" value="SAT4-like"/>
</dbReference>
<keyword evidence="4 7" id="KW-0472">Membrane</keyword>
<feature type="transmembrane region" description="Helical" evidence="7">
    <location>
        <begin position="98"/>
        <end position="118"/>
    </location>
</feature>
<dbReference type="Pfam" id="PF20684">
    <property type="entry name" value="Fung_rhodopsin"/>
    <property type="match status" value="1"/>
</dbReference>
<keyword evidence="3 7" id="KW-1133">Transmembrane helix</keyword>
<dbReference type="InParanoid" id="Q2GRR2"/>
<keyword evidence="2 7" id="KW-0812">Transmembrane</keyword>
<dbReference type="InterPro" id="IPR049326">
    <property type="entry name" value="Rhodopsin_dom_fungi"/>
</dbReference>
<name>Q2GRR2_CHAGB</name>
<dbReference type="GO" id="GO:0016020">
    <property type="term" value="C:membrane"/>
    <property type="evidence" value="ECO:0007669"/>
    <property type="project" value="UniProtKB-SubCell"/>
</dbReference>
<dbReference type="HOGENOM" id="CLU_028200_3_0_1"/>
<gene>
    <name evidence="9" type="ORF">CHGG_09342</name>
</gene>
<evidence type="ECO:0000256" key="3">
    <source>
        <dbReference type="ARBA" id="ARBA00022989"/>
    </source>
</evidence>
<evidence type="ECO:0000256" key="6">
    <source>
        <dbReference type="SAM" id="MobiDB-lite"/>
    </source>
</evidence>
<dbReference type="RefSeq" id="XP_001227269.1">
    <property type="nucleotide sequence ID" value="XM_001227268.1"/>
</dbReference>
<sequence length="443" mass="48192">MVAPVGIKGDGPWSLAVMWLLASLVFFFLILRFYTRVVCLASYGLDDHVYLVAFIFLLIFTIFTTLAGNYGFGQTMEEIGSMDAVVQATLYECIGQGFAIVGMAIAKASLGFFLLRLVTITWHRIAIWSAMTLVMLASIAQVLCFWLSCVPLDFVYDRRIPGGYCPIDTRPTSYILCISTILVDFFFAIFPWIIVWPLKMPQREKYTIAGSMSLGLIAAAAGIKRTTEVEGLYTPNYLKDSVGLIVWSAAEMSITLICIGIPVCRPLYKRAFRRLFGETSSAGYQKQSGDGGGGGDNQSNSVPLRTIGGGLVGADGKPIAGSKKHHPSANNSRNKSGLDDTCVDKTTNGSTDDVSFSDVKLGVGGPFTRTTVGRGRRESGDNASEEEILGDEFRRSQIQTGRRSDEERNTSSGGSSGRGHPNTHGQVGHNGIMVTETYRVERS</sequence>
<keyword evidence="10" id="KW-1185">Reference proteome</keyword>
<dbReference type="eggNOG" id="ENOG502SJFM">
    <property type="taxonomic scope" value="Eukaryota"/>
</dbReference>
<evidence type="ECO:0000256" key="7">
    <source>
        <dbReference type="SAM" id="Phobius"/>
    </source>
</evidence>
<dbReference type="OMA" id="AIFPWII"/>
<dbReference type="AlphaFoldDB" id="Q2GRR2"/>
<feature type="compositionally biased region" description="Polar residues" evidence="6">
    <location>
        <begin position="344"/>
        <end position="354"/>
    </location>
</feature>
<dbReference type="VEuPathDB" id="FungiDB:CHGG_09342"/>
<feature type="region of interest" description="Disordered" evidence="6">
    <location>
        <begin position="283"/>
        <end position="443"/>
    </location>
</feature>
<evidence type="ECO:0000256" key="5">
    <source>
        <dbReference type="ARBA" id="ARBA00038359"/>
    </source>
</evidence>
<reference evidence="10" key="1">
    <citation type="journal article" date="2015" name="Genome Announc.">
        <title>Draft genome sequence of the cellulolytic fungus Chaetomium globosum.</title>
        <authorList>
            <person name="Cuomo C.A."/>
            <person name="Untereiner W.A."/>
            <person name="Ma L.-J."/>
            <person name="Grabherr M."/>
            <person name="Birren B.W."/>
        </authorList>
    </citation>
    <scope>NUCLEOTIDE SEQUENCE [LARGE SCALE GENOMIC DNA]</scope>
    <source>
        <strain evidence="10">ATCC 6205 / CBS 148.51 / DSM 1962 / NBRC 6347 / NRRL 1970</strain>
    </source>
</reference>
<dbReference type="GeneID" id="4395106"/>
<dbReference type="OrthoDB" id="3923077at2759"/>